<reference evidence="2" key="1">
    <citation type="submission" date="2013-02" db="EMBL/GenBank/DDBJ databases">
        <authorList>
            <person name="Hughes D."/>
        </authorList>
    </citation>
    <scope>NUCLEOTIDE SEQUENCE</scope>
    <source>
        <strain>Durham</strain>
        <strain evidence="2">NC isolate 2 -- Noor lab</strain>
    </source>
</reference>
<dbReference type="HOGENOM" id="CLU_2471637_0_0_1"/>
<evidence type="ECO:0000313" key="2">
    <source>
        <dbReference type="Proteomes" id="UP000015102"/>
    </source>
</evidence>
<protein>
    <submittedName>
        <fullName evidence="1">Uncharacterized protein</fullName>
    </submittedName>
</protein>
<organism evidence="1 2">
    <name type="scientific">Megaselia scalaris</name>
    <name type="common">Humpbacked fly</name>
    <name type="synonym">Phora scalaris</name>
    <dbReference type="NCBI Taxonomy" id="36166"/>
    <lineage>
        <taxon>Eukaryota</taxon>
        <taxon>Metazoa</taxon>
        <taxon>Ecdysozoa</taxon>
        <taxon>Arthropoda</taxon>
        <taxon>Hexapoda</taxon>
        <taxon>Insecta</taxon>
        <taxon>Pterygota</taxon>
        <taxon>Neoptera</taxon>
        <taxon>Endopterygota</taxon>
        <taxon>Diptera</taxon>
        <taxon>Brachycera</taxon>
        <taxon>Muscomorpha</taxon>
        <taxon>Platypezoidea</taxon>
        <taxon>Phoridae</taxon>
        <taxon>Megaseliini</taxon>
        <taxon>Megaselia</taxon>
    </lineage>
</organism>
<dbReference type="Gene3D" id="3.30.420.10">
    <property type="entry name" value="Ribonuclease H-like superfamily/Ribonuclease H"/>
    <property type="match status" value="1"/>
</dbReference>
<dbReference type="GO" id="GO:0003676">
    <property type="term" value="F:nucleic acid binding"/>
    <property type="evidence" value="ECO:0007669"/>
    <property type="project" value="InterPro"/>
</dbReference>
<sequence length="88" mass="9330">MARNLMEDVVVLKCAFLNLLDFQTNVLFLQSGKKIAICTDGQAALNAISSSVITSNLVKDCLCGLNGLGTSNSVVLVWVPGHSDVYGN</sequence>
<accession>T1GQL1</accession>
<dbReference type="AlphaFoldDB" id="T1GQL1"/>
<dbReference type="InterPro" id="IPR012337">
    <property type="entry name" value="RNaseH-like_sf"/>
</dbReference>
<evidence type="ECO:0000313" key="1">
    <source>
        <dbReference type="EnsemblMetazoa" id="MESCA005921-PA"/>
    </source>
</evidence>
<dbReference type="EnsemblMetazoa" id="MESCA005921-RA">
    <property type="protein sequence ID" value="MESCA005921-PA"/>
    <property type="gene ID" value="MESCA005921"/>
</dbReference>
<keyword evidence="2" id="KW-1185">Reference proteome</keyword>
<dbReference type="EMBL" id="CAQQ02133135">
    <property type="status" value="NOT_ANNOTATED_CDS"/>
    <property type="molecule type" value="Genomic_DNA"/>
</dbReference>
<name>T1GQL1_MEGSC</name>
<dbReference type="Proteomes" id="UP000015102">
    <property type="component" value="Unassembled WGS sequence"/>
</dbReference>
<reference evidence="1" key="2">
    <citation type="submission" date="2015-06" db="UniProtKB">
        <authorList>
            <consortium name="EnsemblMetazoa"/>
        </authorList>
    </citation>
    <scope>IDENTIFICATION</scope>
</reference>
<dbReference type="SUPFAM" id="SSF53098">
    <property type="entry name" value="Ribonuclease H-like"/>
    <property type="match status" value="1"/>
</dbReference>
<dbReference type="InterPro" id="IPR036397">
    <property type="entry name" value="RNaseH_sf"/>
</dbReference>
<proteinExistence type="predicted"/>